<dbReference type="Proteomes" id="UP000320523">
    <property type="component" value="Unassembled WGS sequence"/>
</dbReference>
<dbReference type="EMBL" id="SFAT01000191">
    <property type="protein sequence ID" value="TRU92562.1"/>
    <property type="molecule type" value="Genomic_DNA"/>
</dbReference>
<dbReference type="AlphaFoldDB" id="A0A552JA58"/>
<dbReference type="InterPro" id="IPR007831">
    <property type="entry name" value="T2SS_GspE_N"/>
</dbReference>
<dbReference type="Pfam" id="PF05157">
    <property type="entry name" value="MshEN"/>
    <property type="match status" value="1"/>
</dbReference>
<accession>A0A552JA58</accession>
<dbReference type="InterPro" id="IPR037257">
    <property type="entry name" value="T2SS_E_N_sf"/>
</dbReference>
<dbReference type="SUPFAM" id="SSF160246">
    <property type="entry name" value="EspE N-terminal domain-like"/>
    <property type="match status" value="1"/>
</dbReference>
<proteinExistence type="predicted"/>
<organism evidence="2 3">
    <name type="scientific">Microcystis wesenbergii Mw_QC_S_20081001_S30D</name>
    <dbReference type="NCBI Taxonomy" id="2486245"/>
    <lineage>
        <taxon>Bacteria</taxon>
        <taxon>Bacillati</taxon>
        <taxon>Cyanobacteriota</taxon>
        <taxon>Cyanophyceae</taxon>
        <taxon>Oscillatoriophycideae</taxon>
        <taxon>Chroococcales</taxon>
        <taxon>Microcystaceae</taxon>
        <taxon>Microcystis</taxon>
    </lineage>
</organism>
<dbReference type="Gene3D" id="3.30.300.160">
    <property type="entry name" value="Type II secretion system, protein E, N-terminal domain"/>
    <property type="match status" value="1"/>
</dbReference>
<evidence type="ECO:0000313" key="3">
    <source>
        <dbReference type="Proteomes" id="UP000320523"/>
    </source>
</evidence>
<reference evidence="2 3" key="1">
    <citation type="submission" date="2019-01" db="EMBL/GenBank/DDBJ databases">
        <title>Coherence of Microcystis species and biogeography revealed through population genomics.</title>
        <authorList>
            <person name="Perez-Carrascal O.M."/>
            <person name="Terrat Y."/>
            <person name="Giani A."/>
            <person name="Fortin N."/>
            <person name="Tromas N."/>
            <person name="Shapiro B.J."/>
        </authorList>
    </citation>
    <scope>NUCLEOTIDE SEQUENCE [LARGE SCALE GENOMIC DNA]</scope>
    <source>
        <strain evidence="2">Mw_QC_S_20081001_S30D</strain>
    </source>
</reference>
<evidence type="ECO:0000259" key="1">
    <source>
        <dbReference type="Pfam" id="PF05157"/>
    </source>
</evidence>
<protein>
    <recommendedName>
        <fullName evidence="1">Type II secretion system protein GspE N-terminal domain-containing protein</fullName>
    </recommendedName>
</protein>
<comment type="caution">
    <text evidence="2">The sequence shown here is derived from an EMBL/GenBank/DDBJ whole genome shotgun (WGS) entry which is preliminary data.</text>
</comment>
<sequence>MSSANEKPQAKLPSFAQKLVQSGYITIGQLQKAMIEKQKSHLPLIEILPLITGRPLPKEVVVYYRLQQLSKLKAKYGVEYLDPESETIDWTEIENLFRQVLPFEICRHYQILPLQKQESPPHVLHLAMVDPANQEILDDLRRILRDQELQFERRVIDRADYQKLVEIYHSRQEEALSGHCLPQAQDLKAIVDTSEIFEEAQSLPHLNPEISWDVFGRIEAIEQLLQALNRELQSLKREINLNSPKASPESASPTILHQELPDLTNPVLPPRYWSSDKETIVSDDPVYEELTDPGDWEQLKQEIDPNQGAIVSSDLDAPFSLEFNTSFPSVPDPWS</sequence>
<gene>
    <name evidence="2" type="ORF">EWV75_20305</name>
</gene>
<evidence type="ECO:0000313" key="2">
    <source>
        <dbReference type="EMBL" id="TRU92562.1"/>
    </source>
</evidence>
<feature type="domain" description="Type II secretion system protein GspE N-terminal" evidence="1">
    <location>
        <begin position="76"/>
        <end position="172"/>
    </location>
</feature>
<name>A0A552JA58_9CHRO</name>